<evidence type="ECO:0000313" key="8">
    <source>
        <dbReference type="EMBL" id="CRG89359.1"/>
    </source>
</evidence>
<dbReference type="Pfam" id="PF00172">
    <property type="entry name" value="Zn_clus"/>
    <property type="match status" value="1"/>
</dbReference>
<sequence length="529" mass="59665">MEIDTEPVLYACAPCKKNKRRCDKRLPSCGSCLKTGRGCDYSNSPQVAPESEISALQRRVQELEEHVRQFPAQMPSTSTTIGEPVVSNLSIQAYYLDSEFWSTQKISDRPAHVLAPDEIYAALGSQAHIDGIKAGYFQTIHVWLPFVGKIRVDRLTRAPQSPLRADNALLLLCMKLVQEVPDRQNPKSLELYNIAKEFSKRLELGGLLTLSVVQAGVLLLLYEIGHGIYPAAFMTISYCARQAVALGLHNKLAPQLYGKPRFWIDWEERQRVWWTIIILDRYVALGGDYRPLCTDDPERDMLLPADDEAWNSGEMVPPERVSLSSQTTTKEISSFARLAQASNLLGRVIRHCNDTSLEMNFLLDGFETLYQANYSFLGLLQNQGPLTSIDAAISKTICFSALYRLSERHSCQLFYEEIKYDSQTAPRVRESLEKSLHIINDVCGQVTALIQEVRRLLTQETLKAASPLMLNCVYNCAQNILWLLRETDNPQHISAKAVSEDILGLLDGRWKSAGVYLEFIKRSDVGQDE</sequence>
<organism evidence="8 9">
    <name type="scientific">Talaromyces islandicus</name>
    <name type="common">Penicillium islandicum</name>
    <dbReference type="NCBI Taxonomy" id="28573"/>
    <lineage>
        <taxon>Eukaryota</taxon>
        <taxon>Fungi</taxon>
        <taxon>Dikarya</taxon>
        <taxon>Ascomycota</taxon>
        <taxon>Pezizomycotina</taxon>
        <taxon>Eurotiomycetes</taxon>
        <taxon>Eurotiomycetidae</taxon>
        <taxon>Eurotiales</taxon>
        <taxon>Trichocomaceae</taxon>
        <taxon>Talaromyces</taxon>
        <taxon>Talaromyces sect. Islandici</taxon>
    </lineage>
</organism>
<evidence type="ECO:0000256" key="4">
    <source>
        <dbReference type="ARBA" id="ARBA00023125"/>
    </source>
</evidence>
<evidence type="ECO:0000256" key="3">
    <source>
        <dbReference type="ARBA" id="ARBA00023015"/>
    </source>
</evidence>
<dbReference type="AlphaFoldDB" id="A0A0U1M1E2"/>
<dbReference type="PROSITE" id="PS00463">
    <property type="entry name" value="ZN2_CY6_FUNGAL_1"/>
    <property type="match status" value="1"/>
</dbReference>
<dbReference type="Gene3D" id="4.10.240.10">
    <property type="entry name" value="Zn(2)-C6 fungal-type DNA-binding domain"/>
    <property type="match status" value="1"/>
</dbReference>
<accession>A0A0U1M1E2</accession>
<protein>
    <submittedName>
        <fullName evidence="8">Valine--tRNA ligase</fullName>
    </submittedName>
</protein>
<dbReference type="SMART" id="SM00066">
    <property type="entry name" value="GAL4"/>
    <property type="match status" value="1"/>
</dbReference>
<dbReference type="SMART" id="SM00906">
    <property type="entry name" value="Fungal_trans"/>
    <property type="match status" value="1"/>
</dbReference>
<dbReference type="InterPro" id="IPR001138">
    <property type="entry name" value="Zn2Cys6_DnaBD"/>
</dbReference>
<evidence type="ECO:0000256" key="1">
    <source>
        <dbReference type="ARBA" id="ARBA00004123"/>
    </source>
</evidence>
<evidence type="ECO:0000256" key="6">
    <source>
        <dbReference type="ARBA" id="ARBA00023242"/>
    </source>
</evidence>
<dbReference type="Pfam" id="PF04082">
    <property type="entry name" value="Fungal_trans"/>
    <property type="match status" value="1"/>
</dbReference>
<keyword evidence="6" id="KW-0539">Nucleus</keyword>
<dbReference type="PANTHER" id="PTHR47338:SF20">
    <property type="entry name" value="ZN(II)2CYS6 TRANSCRIPTION FACTOR (EUROFUNG)"/>
    <property type="match status" value="1"/>
</dbReference>
<dbReference type="STRING" id="28573.A0A0U1M1E2"/>
<dbReference type="CDD" id="cd12148">
    <property type="entry name" value="fungal_TF_MHR"/>
    <property type="match status" value="1"/>
</dbReference>
<dbReference type="GO" id="GO:0005634">
    <property type="term" value="C:nucleus"/>
    <property type="evidence" value="ECO:0007669"/>
    <property type="project" value="UniProtKB-SubCell"/>
</dbReference>
<feature type="domain" description="Zn(2)-C6 fungal-type" evidence="7">
    <location>
        <begin position="11"/>
        <end position="41"/>
    </location>
</feature>
<dbReference type="InterPro" id="IPR050815">
    <property type="entry name" value="TF_fung"/>
</dbReference>
<comment type="subcellular location">
    <subcellularLocation>
        <location evidence="1">Nucleus</location>
    </subcellularLocation>
</comment>
<reference evidence="8 9" key="1">
    <citation type="submission" date="2015-04" db="EMBL/GenBank/DDBJ databases">
        <authorList>
            <person name="Syromyatnikov M.Y."/>
            <person name="Popov V.N."/>
        </authorList>
    </citation>
    <scope>NUCLEOTIDE SEQUENCE [LARGE SCALE GENOMIC DNA]</scope>
    <source>
        <strain evidence="8">WF-38-12</strain>
    </source>
</reference>
<dbReference type="PANTHER" id="PTHR47338">
    <property type="entry name" value="ZN(II)2CYS6 TRANSCRIPTION FACTOR (EUROFUNG)-RELATED"/>
    <property type="match status" value="1"/>
</dbReference>
<dbReference type="Proteomes" id="UP000054383">
    <property type="component" value="Unassembled WGS sequence"/>
</dbReference>
<dbReference type="PROSITE" id="PS50048">
    <property type="entry name" value="ZN2_CY6_FUNGAL_2"/>
    <property type="match status" value="1"/>
</dbReference>
<keyword evidence="9" id="KW-1185">Reference proteome</keyword>
<evidence type="ECO:0000256" key="5">
    <source>
        <dbReference type="ARBA" id="ARBA00023163"/>
    </source>
</evidence>
<dbReference type="InterPro" id="IPR036864">
    <property type="entry name" value="Zn2-C6_fun-type_DNA-bd_sf"/>
</dbReference>
<dbReference type="GO" id="GO:0008270">
    <property type="term" value="F:zinc ion binding"/>
    <property type="evidence" value="ECO:0007669"/>
    <property type="project" value="InterPro"/>
</dbReference>
<evidence type="ECO:0000259" key="7">
    <source>
        <dbReference type="PROSITE" id="PS50048"/>
    </source>
</evidence>
<proteinExistence type="predicted"/>
<keyword evidence="2" id="KW-0479">Metal-binding</keyword>
<gene>
    <name evidence="8" type="ORF">PISL3812_06395</name>
</gene>
<dbReference type="OMA" id="ERQRVWW"/>
<evidence type="ECO:0000313" key="9">
    <source>
        <dbReference type="Proteomes" id="UP000054383"/>
    </source>
</evidence>
<name>A0A0U1M1E2_TALIS</name>
<dbReference type="InterPro" id="IPR007219">
    <property type="entry name" value="XnlR_reg_dom"/>
</dbReference>
<dbReference type="CDD" id="cd00067">
    <property type="entry name" value="GAL4"/>
    <property type="match status" value="1"/>
</dbReference>
<dbReference type="SUPFAM" id="SSF57701">
    <property type="entry name" value="Zn2/Cys6 DNA-binding domain"/>
    <property type="match status" value="1"/>
</dbReference>
<keyword evidence="8" id="KW-0436">Ligase</keyword>
<dbReference type="OrthoDB" id="270167at2759"/>
<keyword evidence="4" id="KW-0238">DNA-binding</keyword>
<dbReference type="GO" id="GO:0006351">
    <property type="term" value="P:DNA-templated transcription"/>
    <property type="evidence" value="ECO:0007669"/>
    <property type="project" value="InterPro"/>
</dbReference>
<evidence type="ECO:0000256" key="2">
    <source>
        <dbReference type="ARBA" id="ARBA00022723"/>
    </source>
</evidence>
<keyword evidence="3" id="KW-0805">Transcription regulation</keyword>
<dbReference type="GO" id="GO:0016874">
    <property type="term" value="F:ligase activity"/>
    <property type="evidence" value="ECO:0007669"/>
    <property type="project" value="UniProtKB-KW"/>
</dbReference>
<dbReference type="GO" id="GO:0003677">
    <property type="term" value="F:DNA binding"/>
    <property type="evidence" value="ECO:0007669"/>
    <property type="project" value="UniProtKB-KW"/>
</dbReference>
<dbReference type="EMBL" id="CVMT01000006">
    <property type="protein sequence ID" value="CRG89359.1"/>
    <property type="molecule type" value="Genomic_DNA"/>
</dbReference>
<keyword evidence="5" id="KW-0804">Transcription</keyword>
<dbReference type="GO" id="GO:0000981">
    <property type="term" value="F:DNA-binding transcription factor activity, RNA polymerase II-specific"/>
    <property type="evidence" value="ECO:0007669"/>
    <property type="project" value="InterPro"/>
</dbReference>